<keyword evidence="1" id="KW-1185">Reference proteome</keyword>
<sequence length="416" mass="47385">MGLRAREGCLINNHLKTWKAMGPRAREGCLRPPTDKTWEAMGPRAREGCLINNHLKTWEAIGPRAREGCLINNHLKTWEAMGPRAQEGCLINNHLKTWEAMGPRAREGCLRPPTDKTWEAMGPRAREGCLINNHLKTWEAMGPRAREGFFLSAKTFAAPNDVKSKQLLTFSPIVTELAQKIVEECLDEYKKMMAKLTTSNGRQPFNTNWLPNVKCAARGTVEWHNSAVVTARIQHEFEAVDKIWARKMLTALAGNCKNYILDAGESRANRTNAFQTAVKAIRNVQLQPPNSNRNQTEIDETCAILYTQNPGKNLCMFAKKLAYLTKFNQMFGIPTNSFGCWLWPLNSNRNNAAAAAEECLDCLDIMRHVYEDELRKVTKWLWGKVKRQFLEKFAFDRQARDVENAIKMMFEKGKAN</sequence>
<evidence type="ECO:0000313" key="2">
    <source>
        <dbReference type="WBParaSite" id="Gr19_v10_g17050.t2"/>
    </source>
</evidence>
<proteinExistence type="predicted"/>
<protein>
    <submittedName>
        <fullName evidence="2">Uncharacterized protein</fullName>
    </submittedName>
</protein>
<organism evidence="1 2">
    <name type="scientific">Globodera rostochiensis</name>
    <name type="common">Golden nematode worm</name>
    <name type="synonym">Heterodera rostochiensis</name>
    <dbReference type="NCBI Taxonomy" id="31243"/>
    <lineage>
        <taxon>Eukaryota</taxon>
        <taxon>Metazoa</taxon>
        <taxon>Ecdysozoa</taxon>
        <taxon>Nematoda</taxon>
        <taxon>Chromadorea</taxon>
        <taxon>Rhabditida</taxon>
        <taxon>Tylenchina</taxon>
        <taxon>Tylenchomorpha</taxon>
        <taxon>Tylenchoidea</taxon>
        <taxon>Heteroderidae</taxon>
        <taxon>Heteroderinae</taxon>
        <taxon>Globodera</taxon>
    </lineage>
</organism>
<dbReference type="Proteomes" id="UP000887572">
    <property type="component" value="Unplaced"/>
</dbReference>
<name>A0A914HHQ6_GLORO</name>
<dbReference type="WBParaSite" id="Gr19_v10_g17050.t2">
    <property type="protein sequence ID" value="Gr19_v10_g17050.t2"/>
    <property type="gene ID" value="Gr19_v10_g17050"/>
</dbReference>
<reference evidence="2" key="1">
    <citation type="submission" date="2022-11" db="UniProtKB">
        <authorList>
            <consortium name="WormBaseParasite"/>
        </authorList>
    </citation>
    <scope>IDENTIFICATION</scope>
</reference>
<accession>A0A914HHQ6</accession>
<evidence type="ECO:0000313" key="1">
    <source>
        <dbReference type="Proteomes" id="UP000887572"/>
    </source>
</evidence>
<dbReference type="AlphaFoldDB" id="A0A914HHQ6"/>